<dbReference type="InterPro" id="IPR006976">
    <property type="entry name" value="VanZ-like"/>
</dbReference>
<organism evidence="3 4">
    <name type="scientific">Effusibacillus dendaii</name>
    <dbReference type="NCBI Taxonomy" id="2743772"/>
    <lineage>
        <taxon>Bacteria</taxon>
        <taxon>Bacillati</taxon>
        <taxon>Bacillota</taxon>
        <taxon>Bacilli</taxon>
        <taxon>Bacillales</taxon>
        <taxon>Alicyclobacillaceae</taxon>
        <taxon>Effusibacillus</taxon>
    </lineage>
</organism>
<accession>A0A7I8DGF4</accession>
<dbReference type="KEGG" id="eff:skT53_30440"/>
<evidence type="ECO:0000259" key="2">
    <source>
        <dbReference type="Pfam" id="PF04892"/>
    </source>
</evidence>
<evidence type="ECO:0000313" key="3">
    <source>
        <dbReference type="EMBL" id="BCJ88059.1"/>
    </source>
</evidence>
<keyword evidence="1" id="KW-1133">Transmembrane helix</keyword>
<feature type="domain" description="VanZ-like" evidence="2">
    <location>
        <begin position="11"/>
        <end position="155"/>
    </location>
</feature>
<protein>
    <submittedName>
        <fullName evidence="3">Membrane protein</fullName>
    </submittedName>
</protein>
<dbReference type="PIRSF" id="PIRSF019083">
    <property type="entry name" value="UCP019083_VanZ"/>
    <property type="match status" value="1"/>
</dbReference>
<dbReference type="Pfam" id="PF04892">
    <property type="entry name" value="VanZ"/>
    <property type="match status" value="1"/>
</dbReference>
<dbReference type="EMBL" id="AP023366">
    <property type="protein sequence ID" value="BCJ88059.1"/>
    <property type="molecule type" value="Genomic_DNA"/>
</dbReference>
<sequence length="165" mass="19576">MQKNVKRNLWFIASILFMLLIFAKSAETYQQQDLRPQLAVWFSSQSLMLWLPHIAFVYDGARYSWQTPYDMLEFFIRKLGHVTEYAILAFLWQQTLRHTRLSRGKIYLWTVLICLLYASSDEWHQTFVPGRTGHPIDVAVDSIGILLATIIYWIFQRVRPDCRKS</sequence>
<dbReference type="AlphaFoldDB" id="A0A7I8DGF4"/>
<gene>
    <name evidence="3" type="ORF">skT53_30440</name>
</gene>
<name>A0A7I8DGF4_9BACL</name>
<dbReference type="RefSeq" id="WP_200758706.1">
    <property type="nucleotide sequence ID" value="NZ_AP023366.1"/>
</dbReference>
<feature type="transmembrane region" description="Helical" evidence="1">
    <location>
        <begin position="136"/>
        <end position="155"/>
    </location>
</feature>
<feature type="transmembrane region" description="Helical" evidence="1">
    <location>
        <begin position="38"/>
        <end position="58"/>
    </location>
</feature>
<proteinExistence type="predicted"/>
<reference evidence="3 4" key="1">
    <citation type="submission" date="2020-08" db="EMBL/GenBank/DDBJ databases">
        <title>Complete Genome Sequence of Effusibacillus dendaii Strain skT53, Isolated from Farmland soil.</title>
        <authorList>
            <person name="Konishi T."/>
            <person name="Kawasaki H."/>
        </authorList>
    </citation>
    <scope>NUCLEOTIDE SEQUENCE [LARGE SCALE GENOMIC DNA]</scope>
    <source>
        <strain evidence="4">skT53</strain>
    </source>
</reference>
<keyword evidence="1" id="KW-0472">Membrane</keyword>
<dbReference type="NCBIfam" id="NF037970">
    <property type="entry name" value="vanZ_1"/>
    <property type="match status" value="1"/>
</dbReference>
<dbReference type="Proteomes" id="UP000593802">
    <property type="component" value="Chromosome"/>
</dbReference>
<keyword evidence="4" id="KW-1185">Reference proteome</keyword>
<evidence type="ECO:0000256" key="1">
    <source>
        <dbReference type="SAM" id="Phobius"/>
    </source>
</evidence>
<keyword evidence="1" id="KW-0812">Transmembrane</keyword>
<evidence type="ECO:0000313" key="4">
    <source>
        <dbReference type="Proteomes" id="UP000593802"/>
    </source>
</evidence>
<dbReference type="InterPro" id="IPR016747">
    <property type="entry name" value="Phosphotransbutyrylase"/>
</dbReference>
<feature type="transmembrane region" description="Helical" evidence="1">
    <location>
        <begin position="106"/>
        <end position="124"/>
    </location>
</feature>